<name>D4DNJ9_NEIEG</name>
<gene>
    <name evidence="1" type="ORF">NEIELOOT_00632</name>
</gene>
<reference evidence="1 2" key="1">
    <citation type="submission" date="2010-02" db="EMBL/GenBank/DDBJ databases">
        <authorList>
            <person name="Weinstock G."/>
            <person name="Sodergren E."/>
            <person name="Clifton S."/>
            <person name="Fulton L."/>
            <person name="Fulton B."/>
            <person name="Courtney L."/>
            <person name="Fronick C."/>
            <person name="Harrison M."/>
            <person name="Strong C."/>
            <person name="Farmer C."/>
            <person name="Delahaunty K."/>
            <person name="Markovic C."/>
            <person name="Hall O."/>
            <person name="Minx P."/>
            <person name="Tomlinson C."/>
            <person name="Mitreva M."/>
            <person name="Nelson J."/>
            <person name="Hou S."/>
            <person name="Wollam A."/>
            <person name="Pepin K.H."/>
            <person name="Johnson M."/>
            <person name="Bhonagiri V."/>
            <person name="Zhang X."/>
            <person name="Suruliraj S."/>
            <person name="Warren W."/>
            <person name="Chinwalla A."/>
            <person name="Mardis E.R."/>
            <person name="Wilson R.K."/>
        </authorList>
    </citation>
    <scope>NUCLEOTIDE SEQUENCE [LARGE SCALE GENOMIC DNA]</scope>
    <source>
        <strain evidence="1 2">ATCC 29315</strain>
    </source>
</reference>
<proteinExistence type="predicted"/>
<accession>D4DNJ9</accession>
<dbReference type="EMBL" id="ADBF01000016">
    <property type="protein sequence ID" value="EFE50475.1"/>
    <property type="molecule type" value="Genomic_DNA"/>
</dbReference>
<evidence type="ECO:0000313" key="1">
    <source>
        <dbReference type="EMBL" id="EFE50475.1"/>
    </source>
</evidence>
<comment type="caution">
    <text evidence="1">The sequence shown here is derived from an EMBL/GenBank/DDBJ whole genome shotgun (WGS) entry which is preliminary data.</text>
</comment>
<protein>
    <submittedName>
        <fullName evidence="1">Uncharacterized protein</fullName>
    </submittedName>
</protein>
<dbReference type="Proteomes" id="UP000005536">
    <property type="component" value="Unassembled WGS sequence"/>
</dbReference>
<dbReference type="AlphaFoldDB" id="D4DNJ9"/>
<sequence>MGGIGVVNSSAGCFYCVDNREKQPVQHLTDLKDAILNKGADVD</sequence>
<evidence type="ECO:0000313" key="2">
    <source>
        <dbReference type="Proteomes" id="UP000005536"/>
    </source>
</evidence>
<organism evidence="1 2">
    <name type="scientific">Neisseria elongata subsp. glycolytica ATCC 29315</name>
    <dbReference type="NCBI Taxonomy" id="546263"/>
    <lineage>
        <taxon>Bacteria</taxon>
        <taxon>Pseudomonadati</taxon>
        <taxon>Pseudomonadota</taxon>
        <taxon>Betaproteobacteria</taxon>
        <taxon>Neisseriales</taxon>
        <taxon>Neisseriaceae</taxon>
        <taxon>Neisseria</taxon>
    </lineage>
</organism>